<dbReference type="InterPro" id="IPR013222">
    <property type="entry name" value="Glyco_hyd_98_carb-bd"/>
</dbReference>
<evidence type="ECO:0000313" key="4">
    <source>
        <dbReference type="Proteomes" id="UP000377595"/>
    </source>
</evidence>
<keyword evidence="1" id="KW-0812">Transmembrane</keyword>
<evidence type="ECO:0000256" key="1">
    <source>
        <dbReference type="SAM" id="Phobius"/>
    </source>
</evidence>
<dbReference type="InterPro" id="IPR008979">
    <property type="entry name" value="Galactose-bd-like_sf"/>
</dbReference>
<organism evidence="3 4">
    <name type="scientific">Acrocarpospora pleiomorpha</name>
    <dbReference type="NCBI Taxonomy" id="90975"/>
    <lineage>
        <taxon>Bacteria</taxon>
        <taxon>Bacillati</taxon>
        <taxon>Actinomycetota</taxon>
        <taxon>Actinomycetes</taxon>
        <taxon>Streptosporangiales</taxon>
        <taxon>Streptosporangiaceae</taxon>
        <taxon>Acrocarpospora</taxon>
    </lineage>
</organism>
<accession>A0A5M3XNH5</accession>
<dbReference type="Proteomes" id="UP000377595">
    <property type="component" value="Unassembled WGS sequence"/>
</dbReference>
<dbReference type="Pfam" id="PF08305">
    <property type="entry name" value="NPCBM"/>
    <property type="match status" value="1"/>
</dbReference>
<gene>
    <name evidence="3" type="ORF">Aple_051930</name>
</gene>
<feature type="transmembrane region" description="Helical" evidence="1">
    <location>
        <begin position="26"/>
        <end position="46"/>
    </location>
</feature>
<name>A0A5M3XNH5_9ACTN</name>
<keyword evidence="1" id="KW-1133">Transmembrane helix</keyword>
<evidence type="ECO:0000259" key="2">
    <source>
        <dbReference type="Pfam" id="PF08305"/>
    </source>
</evidence>
<feature type="domain" description="Glycosyl hydrolase family 98 putative carbohydrate-binding module" evidence="2">
    <location>
        <begin position="125"/>
        <end position="228"/>
    </location>
</feature>
<dbReference type="EMBL" id="BLAF01000029">
    <property type="protein sequence ID" value="GES22296.1"/>
    <property type="molecule type" value="Genomic_DNA"/>
</dbReference>
<reference evidence="3 4" key="1">
    <citation type="submission" date="2019-10" db="EMBL/GenBank/DDBJ databases">
        <title>Whole genome shotgun sequence of Acrocarpospora pleiomorpha NBRC 16267.</title>
        <authorList>
            <person name="Ichikawa N."/>
            <person name="Kimura A."/>
            <person name="Kitahashi Y."/>
            <person name="Komaki H."/>
            <person name="Oguchi A."/>
        </authorList>
    </citation>
    <scope>NUCLEOTIDE SEQUENCE [LARGE SCALE GENOMIC DNA]</scope>
    <source>
        <strain evidence="3 4">NBRC 16267</strain>
    </source>
</reference>
<protein>
    <recommendedName>
        <fullName evidence="2">Glycosyl hydrolase family 98 putative carbohydrate-binding module domain-containing protein</fullName>
    </recommendedName>
</protein>
<dbReference type="InterPro" id="IPR038637">
    <property type="entry name" value="NPCBM_sf"/>
</dbReference>
<dbReference type="AlphaFoldDB" id="A0A5M3XNH5"/>
<dbReference type="SUPFAM" id="SSF49785">
    <property type="entry name" value="Galactose-binding domain-like"/>
    <property type="match status" value="1"/>
</dbReference>
<sequence length="244" mass="25554">MKAVTANLPVPYEQYNAPKRGGTNKIAVIVAILVTAVVVGLAMFFWGPVAPTELTSASTTTPTATVTESVTATVTVSPSANIVIAPTPEPTPTATTALPTETAPTDMPIGQSEYLADLDIDRGDDYGVDPLAINGQIFVKSVGLGVWNIGDASFAEYTLDGKAKRLEATIGLNDALSPDAVVEFTISGNGRQLLRKRMKYASQEKISVPIEGNVKLRITTVRVGGENANGNSRGAVLGDALLIR</sequence>
<proteinExistence type="predicted"/>
<dbReference type="Gene3D" id="2.60.120.1060">
    <property type="entry name" value="NPCBM/NEW2 domain"/>
    <property type="match status" value="1"/>
</dbReference>
<evidence type="ECO:0000313" key="3">
    <source>
        <dbReference type="EMBL" id="GES22296.1"/>
    </source>
</evidence>
<keyword evidence="4" id="KW-1185">Reference proteome</keyword>
<comment type="caution">
    <text evidence="3">The sequence shown here is derived from an EMBL/GenBank/DDBJ whole genome shotgun (WGS) entry which is preliminary data.</text>
</comment>
<keyword evidence="1" id="KW-0472">Membrane</keyword>